<dbReference type="Proteomes" id="UP001562354">
    <property type="component" value="Unassembled WGS sequence"/>
</dbReference>
<proteinExistence type="predicted"/>
<feature type="compositionally biased region" description="Polar residues" evidence="1">
    <location>
        <begin position="428"/>
        <end position="447"/>
    </location>
</feature>
<evidence type="ECO:0000256" key="1">
    <source>
        <dbReference type="SAM" id="MobiDB-lite"/>
    </source>
</evidence>
<feature type="region of interest" description="Disordered" evidence="1">
    <location>
        <begin position="97"/>
        <end position="132"/>
    </location>
</feature>
<evidence type="ECO:0000313" key="3">
    <source>
        <dbReference type="Proteomes" id="UP001562354"/>
    </source>
</evidence>
<sequence length="447" mass="48582">MTDLCYNCGSCHLPQPCSTALVACAVCRNDGHSWNFCHRGAQSFQTDYRYFALCHNCDAWHLPEPCKNNEVYCKTCNAYGHLPFYCPITPLRRPNATLTATPDDEPGNKRRRMSREVSEAASSGNVTAVSTNVTTSSGNTSAVFSARQMLYNPIMAEEVYALKMSVVKDVLDMVAMHKPQQIFAYLAQAYLGNQGQLQQPIPAPLRLPMPNQIPSWDMGRLMPVHQTPSQLPDNANSCGIRARAQQHEFSQVSEGNPVHQQVQSQNCTQQDQARMEQSWFPGQMSTSSLIPNQIAVSGDLPGALMGFNQDSGHHNQLKTAVSDDRVSNVAPTIEGAPRDTGHEGIQSPYMTDTTHPTGATFGDVTQHIRLANGSPKAAGDKRGGRKGAGIRAPRKSAASKAKQQAQAPVQTQADLVQQSLPSPHEAQAVQQFSEGEAQQPQAGTADT</sequence>
<dbReference type="EMBL" id="JBFMKM010000001">
    <property type="protein sequence ID" value="KAL1311833.1"/>
    <property type="molecule type" value="Genomic_DNA"/>
</dbReference>
<feature type="compositionally biased region" description="Polar residues" evidence="1">
    <location>
        <begin position="409"/>
        <end position="421"/>
    </location>
</feature>
<dbReference type="GeneID" id="95975611"/>
<feature type="compositionally biased region" description="Low complexity" evidence="1">
    <location>
        <begin position="389"/>
        <end position="408"/>
    </location>
</feature>
<organism evidence="2 3">
    <name type="scientific">Neodothiora populina</name>
    <dbReference type="NCBI Taxonomy" id="2781224"/>
    <lineage>
        <taxon>Eukaryota</taxon>
        <taxon>Fungi</taxon>
        <taxon>Dikarya</taxon>
        <taxon>Ascomycota</taxon>
        <taxon>Pezizomycotina</taxon>
        <taxon>Dothideomycetes</taxon>
        <taxon>Dothideomycetidae</taxon>
        <taxon>Dothideales</taxon>
        <taxon>Dothioraceae</taxon>
        <taxon>Neodothiora</taxon>
    </lineage>
</organism>
<name>A0ABR3PRK3_9PEZI</name>
<feature type="region of interest" description="Disordered" evidence="1">
    <location>
        <begin position="371"/>
        <end position="447"/>
    </location>
</feature>
<comment type="caution">
    <text evidence="2">The sequence shown here is derived from an EMBL/GenBank/DDBJ whole genome shotgun (WGS) entry which is preliminary data.</text>
</comment>
<protein>
    <submittedName>
        <fullName evidence="2">Uncharacterized protein</fullName>
    </submittedName>
</protein>
<accession>A0ABR3PRK3</accession>
<feature type="compositionally biased region" description="Low complexity" evidence="1">
    <location>
        <begin position="122"/>
        <end position="132"/>
    </location>
</feature>
<keyword evidence="3" id="KW-1185">Reference proteome</keyword>
<dbReference type="RefSeq" id="XP_069204682.1">
    <property type="nucleotide sequence ID" value="XM_069341169.1"/>
</dbReference>
<reference evidence="2 3" key="1">
    <citation type="submission" date="2024-07" db="EMBL/GenBank/DDBJ databases">
        <title>Draft sequence of the Neodothiora populina.</title>
        <authorList>
            <person name="Drown D.D."/>
            <person name="Schuette U.S."/>
            <person name="Buechlein A.B."/>
            <person name="Rusch D.R."/>
            <person name="Winton L.W."/>
            <person name="Adams G.A."/>
        </authorList>
    </citation>
    <scope>NUCLEOTIDE SEQUENCE [LARGE SCALE GENOMIC DNA]</scope>
    <source>
        <strain evidence="2 3">CPC 39397</strain>
    </source>
</reference>
<gene>
    <name evidence="2" type="ORF">AAFC00_001908</name>
</gene>
<evidence type="ECO:0000313" key="2">
    <source>
        <dbReference type="EMBL" id="KAL1311833.1"/>
    </source>
</evidence>